<dbReference type="InterPro" id="IPR012899">
    <property type="entry name" value="LTXXQ"/>
</dbReference>
<comment type="caution">
    <text evidence="1">The sequence shown here is derived from an EMBL/GenBank/DDBJ whole genome shotgun (WGS) entry which is preliminary data.</text>
</comment>
<evidence type="ECO:0000313" key="1">
    <source>
        <dbReference type="EMBL" id="SAK55964.1"/>
    </source>
</evidence>
<dbReference type="OrthoDB" id="9035603at2"/>
<sequence length="181" mass="20012">MSQLNASANARTARKAQRSGLLLKLSAATVVTALSLGLGSAPVYAQASPMNEDIAIHVPPVNMRVLHDQLNLTPDQEVQWQSALQAMQQSHASERMDADQMQARMQTMLQQPVLDLSALHAIHKQAEQQDAPLADQSAKAWLRLYSGLTDQQKKTFSDAMRPQFENIAHHPVRPYDPRTGL</sequence>
<keyword evidence="2" id="KW-1185">Reference proteome</keyword>
<dbReference type="EMBL" id="FCOJ02000012">
    <property type="protein sequence ID" value="SAK55964.1"/>
    <property type="molecule type" value="Genomic_DNA"/>
</dbReference>
<evidence type="ECO:0000313" key="2">
    <source>
        <dbReference type="Proteomes" id="UP000054596"/>
    </source>
</evidence>
<gene>
    <name evidence="1" type="ORF">AWB82_02167</name>
</gene>
<dbReference type="AlphaFoldDB" id="A0A158ADQ1"/>
<organism evidence="1 2">
    <name type="scientific">Caballeronia glebae</name>
    <dbReference type="NCBI Taxonomy" id="1777143"/>
    <lineage>
        <taxon>Bacteria</taxon>
        <taxon>Pseudomonadati</taxon>
        <taxon>Pseudomonadota</taxon>
        <taxon>Betaproteobacteria</taxon>
        <taxon>Burkholderiales</taxon>
        <taxon>Burkholderiaceae</taxon>
        <taxon>Caballeronia</taxon>
    </lineage>
</organism>
<dbReference type="STRING" id="1777143.AWB82_02167"/>
<protein>
    <recommendedName>
        <fullName evidence="3">Periplasmic protein</fullName>
    </recommendedName>
</protein>
<dbReference type="RefSeq" id="WP_086967116.1">
    <property type="nucleotide sequence ID" value="NZ_FCOJ02000012.1"/>
</dbReference>
<proteinExistence type="predicted"/>
<reference evidence="1" key="1">
    <citation type="submission" date="2016-01" db="EMBL/GenBank/DDBJ databases">
        <authorList>
            <person name="Peeters C."/>
        </authorList>
    </citation>
    <scope>NUCLEOTIDE SEQUENCE [LARGE SCALE GENOMIC DNA]</scope>
    <source>
        <strain evidence="1">LMG 29325</strain>
    </source>
</reference>
<dbReference type="Pfam" id="PF07813">
    <property type="entry name" value="LTXXQ"/>
    <property type="match status" value="1"/>
</dbReference>
<dbReference type="Proteomes" id="UP000054596">
    <property type="component" value="Unassembled WGS sequence"/>
</dbReference>
<evidence type="ECO:0008006" key="3">
    <source>
        <dbReference type="Google" id="ProtNLM"/>
    </source>
</evidence>
<accession>A0A158ADQ1</accession>
<name>A0A158ADQ1_9BURK</name>
<dbReference type="Gene3D" id="1.20.120.1490">
    <property type="match status" value="1"/>
</dbReference>